<reference evidence="4" key="1">
    <citation type="submission" date="2018-05" db="EMBL/GenBank/DDBJ databases">
        <authorList>
            <person name="Lanie J.A."/>
            <person name="Ng W.-L."/>
            <person name="Kazmierczak K.M."/>
            <person name="Andrzejewski T.M."/>
            <person name="Davidsen T.M."/>
            <person name="Wayne K.J."/>
            <person name="Tettelin H."/>
            <person name="Glass J.I."/>
            <person name="Rusch D."/>
            <person name="Podicherti R."/>
            <person name="Tsui H.-C.T."/>
            <person name="Winkler M.E."/>
        </authorList>
    </citation>
    <scope>NUCLEOTIDE SEQUENCE</scope>
</reference>
<sequence length="278" mass="31217">IHKAIDLGVTLFDTAAVYGWGEGEKLLGRALEGKRDKVVLVSKGGLDWDQPGSPSKRNSSREHLTSGIEESLRNLQTDYLDLYLIHWPDPDRPFSEPMDTFSCFKTAGKIIQGGVSNFDVGQMAECLKHFPIVTNQVGYHLFDDRPEEEVMDFCLENDMGVMAYGPMAHGLLTGTMSAETKFENDDWRRSLQAFGQPIFEGEHFLRNLERVDRLRDYASEKGYTVAQLALAWVIANPVVSVALAGTRRASEIEQNVEAANWVMSEDERELIRSVVSEN</sequence>
<dbReference type="InterPro" id="IPR036812">
    <property type="entry name" value="NAD(P)_OxRdtase_dom_sf"/>
</dbReference>
<dbReference type="InterPro" id="IPR050523">
    <property type="entry name" value="AKR_Detox_Biosynth"/>
</dbReference>
<keyword evidence="1" id="KW-0560">Oxidoreductase</keyword>
<evidence type="ECO:0000256" key="2">
    <source>
        <dbReference type="SAM" id="MobiDB-lite"/>
    </source>
</evidence>
<dbReference type="PANTHER" id="PTHR43364:SF4">
    <property type="entry name" value="NAD(P)-LINKED OXIDOREDUCTASE SUPERFAMILY PROTEIN"/>
    <property type="match status" value="1"/>
</dbReference>
<dbReference type="PRINTS" id="PR00069">
    <property type="entry name" value="ALDKETRDTASE"/>
</dbReference>
<dbReference type="Pfam" id="PF00248">
    <property type="entry name" value="Aldo_ket_red"/>
    <property type="match status" value="1"/>
</dbReference>
<gene>
    <name evidence="4" type="ORF">METZ01_LOCUS152452</name>
</gene>
<proteinExistence type="predicted"/>
<evidence type="ECO:0000256" key="1">
    <source>
        <dbReference type="ARBA" id="ARBA00023002"/>
    </source>
</evidence>
<evidence type="ECO:0000313" key="4">
    <source>
        <dbReference type="EMBL" id="SVA99598.1"/>
    </source>
</evidence>
<dbReference type="GO" id="GO:0005829">
    <property type="term" value="C:cytosol"/>
    <property type="evidence" value="ECO:0007669"/>
    <property type="project" value="TreeGrafter"/>
</dbReference>
<feature type="non-terminal residue" evidence="4">
    <location>
        <position position="1"/>
    </location>
</feature>
<organism evidence="4">
    <name type="scientific">marine metagenome</name>
    <dbReference type="NCBI Taxonomy" id="408172"/>
    <lineage>
        <taxon>unclassified sequences</taxon>
        <taxon>metagenomes</taxon>
        <taxon>ecological metagenomes</taxon>
    </lineage>
</organism>
<dbReference type="AlphaFoldDB" id="A0A382ADG9"/>
<name>A0A382ADG9_9ZZZZ</name>
<protein>
    <recommendedName>
        <fullName evidence="3">NADP-dependent oxidoreductase domain-containing protein</fullName>
    </recommendedName>
</protein>
<dbReference type="InterPro" id="IPR023210">
    <property type="entry name" value="NADP_OxRdtase_dom"/>
</dbReference>
<dbReference type="GO" id="GO:0016491">
    <property type="term" value="F:oxidoreductase activity"/>
    <property type="evidence" value="ECO:0007669"/>
    <property type="project" value="UniProtKB-KW"/>
</dbReference>
<dbReference type="SUPFAM" id="SSF51430">
    <property type="entry name" value="NAD(P)-linked oxidoreductase"/>
    <property type="match status" value="1"/>
</dbReference>
<feature type="region of interest" description="Disordered" evidence="2">
    <location>
        <begin position="45"/>
        <end position="65"/>
    </location>
</feature>
<dbReference type="InterPro" id="IPR020471">
    <property type="entry name" value="AKR"/>
</dbReference>
<feature type="domain" description="NADP-dependent oxidoreductase" evidence="3">
    <location>
        <begin position="1"/>
        <end position="274"/>
    </location>
</feature>
<accession>A0A382ADG9</accession>
<dbReference type="PANTHER" id="PTHR43364">
    <property type="entry name" value="NADH-SPECIFIC METHYLGLYOXAL REDUCTASE-RELATED"/>
    <property type="match status" value="1"/>
</dbReference>
<dbReference type="CDD" id="cd19084">
    <property type="entry name" value="AKR_AKR11B1-like"/>
    <property type="match status" value="1"/>
</dbReference>
<dbReference type="Gene3D" id="3.20.20.100">
    <property type="entry name" value="NADP-dependent oxidoreductase domain"/>
    <property type="match status" value="1"/>
</dbReference>
<dbReference type="EMBL" id="UINC01024938">
    <property type="protein sequence ID" value="SVA99598.1"/>
    <property type="molecule type" value="Genomic_DNA"/>
</dbReference>
<evidence type="ECO:0000259" key="3">
    <source>
        <dbReference type="Pfam" id="PF00248"/>
    </source>
</evidence>